<dbReference type="Proteomes" id="UP000198519">
    <property type="component" value="Unassembled WGS sequence"/>
</dbReference>
<evidence type="ECO:0000313" key="5">
    <source>
        <dbReference type="Proteomes" id="UP000198519"/>
    </source>
</evidence>
<name>A0A1I4MH09_9GAMM</name>
<gene>
    <name evidence="4" type="ORF">SAMN04487963_1083</name>
</gene>
<organism evidence="4 5">
    <name type="scientific">Marinobacter zhejiangensis</name>
    <dbReference type="NCBI Taxonomy" id="488535"/>
    <lineage>
        <taxon>Bacteria</taxon>
        <taxon>Pseudomonadati</taxon>
        <taxon>Pseudomonadota</taxon>
        <taxon>Gammaproteobacteria</taxon>
        <taxon>Pseudomonadales</taxon>
        <taxon>Marinobacteraceae</taxon>
        <taxon>Marinobacter</taxon>
    </lineage>
</organism>
<dbReference type="Pfam" id="PF07589">
    <property type="entry name" value="PEP-CTERM"/>
    <property type="match status" value="1"/>
</dbReference>
<proteinExistence type="predicted"/>
<dbReference type="EMBL" id="FOUE01000001">
    <property type="protein sequence ID" value="SFM02514.1"/>
    <property type="molecule type" value="Genomic_DNA"/>
</dbReference>
<keyword evidence="1" id="KW-0472">Membrane</keyword>
<evidence type="ECO:0000259" key="3">
    <source>
        <dbReference type="Pfam" id="PF07589"/>
    </source>
</evidence>
<dbReference type="OrthoDB" id="9859221at2"/>
<keyword evidence="2" id="KW-0732">Signal</keyword>
<feature type="transmembrane region" description="Helical" evidence="1">
    <location>
        <begin position="126"/>
        <end position="143"/>
    </location>
</feature>
<dbReference type="AlphaFoldDB" id="A0A1I4MH09"/>
<reference evidence="5" key="1">
    <citation type="submission" date="2016-10" db="EMBL/GenBank/DDBJ databases">
        <authorList>
            <person name="Varghese N."/>
            <person name="Submissions S."/>
        </authorList>
    </citation>
    <scope>NUCLEOTIDE SEQUENCE [LARGE SCALE GENOMIC DNA]</scope>
    <source>
        <strain evidence="5">CGMCC 1.7061</strain>
    </source>
</reference>
<keyword evidence="1" id="KW-1133">Transmembrane helix</keyword>
<feature type="domain" description="Ice-binding protein C-terminal" evidence="3">
    <location>
        <begin position="122"/>
        <end position="139"/>
    </location>
</feature>
<evidence type="ECO:0000256" key="1">
    <source>
        <dbReference type="SAM" id="Phobius"/>
    </source>
</evidence>
<sequence length="151" mass="16374">MNMHKILLGATACAGLLLFGSASMAGAIHCQSLSDQACDQPAQPYSRHSFGQYPVINQWSDHGVFSALSDNSPGFHRMNWGHVLNHARALHLFLFDDARVIVDKPNDEPYAIDDGQTPAISITEPGTLALFGLGLLAIGVIHLRHKSHPPQ</sequence>
<accession>A0A1I4MH09</accession>
<feature type="signal peptide" evidence="2">
    <location>
        <begin position="1"/>
        <end position="25"/>
    </location>
</feature>
<keyword evidence="5" id="KW-1185">Reference proteome</keyword>
<evidence type="ECO:0000256" key="2">
    <source>
        <dbReference type="SAM" id="SignalP"/>
    </source>
</evidence>
<dbReference type="InterPro" id="IPR013424">
    <property type="entry name" value="Ice-binding_C"/>
</dbReference>
<keyword evidence="1" id="KW-0812">Transmembrane</keyword>
<feature type="chain" id="PRO_5011515846" evidence="2">
    <location>
        <begin position="26"/>
        <end position="151"/>
    </location>
</feature>
<dbReference type="NCBIfam" id="TIGR02595">
    <property type="entry name" value="PEP_CTERM"/>
    <property type="match status" value="1"/>
</dbReference>
<protein>
    <submittedName>
        <fullName evidence="4">PEP-CTERM protein-sorting domain-containing protein</fullName>
    </submittedName>
</protein>
<evidence type="ECO:0000313" key="4">
    <source>
        <dbReference type="EMBL" id="SFM02514.1"/>
    </source>
</evidence>